<keyword evidence="2" id="KW-0812">Transmembrane</keyword>
<dbReference type="AlphaFoldDB" id="A0A7S3C1J7"/>
<accession>A0A7S3C1J7</accession>
<gene>
    <name evidence="3" type="ORF">HERI1096_LOCUS39004</name>
</gene>
<feature type="transmembrane region" description="Helical" evidence="2">
    <location>
        <begin position="132"/>
        <end position="154"/>
    </location>
</feature>
<feature type="compositionally biased region" description="Polar residues" evidence="1">
    <location>
        <begin position="1"/>
        <end position="26"/>
    </location>
</feature>
<keyword evidence="2" id="KW-1133">Transmembrane helix</keyword>
<organism evidence="3">
    <name type="scientific">Haptolina ericina</name>
    <dbReference type="NCBI Taxonomy" id="156174"/>
    <lineage>
        <taxon>Eukaryota</taxon>
        <taxon>Haptista</taxon>
        <taxon>Haptophyta</taxon>
        <taxon>Prymnesiophyceae</taxon>
        <taxon>Prymnesiales</taxon>
        <taxon>Prymnesiaceae</taxon>
        <taxon>Haptolina</taxon>
    </lineage>
</organism>
<feature type="transmembrane region" description="Helical" evidence="2">
    <location>
        <begin position="104"/>
        <end position="125"/>
    </location>
</feature>
<feature type="transmembrane region" description="Helical" evidence="2">
    <location>
        <begin position="246"/>
        <end position="268"/>
    </location>
</feature>
<evidence type="ECO:0000256" key="1">
    <source>
        <dbReference type="SAM" id="MobiDB-lite"/>
    </source>
</evidence>
<feature type="transmembrane region" description="Helical" evidence="2">
    <location>
        <begin position="174"/>
        <end position="197"/>
    </location>
</feature>
<dbReference type="EMBL" id="HBHX01070603">
    <property type="protein sequence ID" value="CAE0151552.1"/>
    <property type="molecule type" value="Transcribed_RNA"/>
</dbReference>
<proteinExistence type="predicted"/>
<evidence type="ECO:0000256" key="2">
    <source>
        <dbReference type="SAM" id="Phobius"/>
    </source>
</evidence>
<keyword evidence="2" id="KW-0472">Membrane</keyword>
<protein>
    <submittedName>
        <fullName evidence="3">Uncharacterized protein</fullName>
    </submittedName>
</protein>
<name>A0A7S3C1J7_9EUKA</name>
<reference evidence="3" key="1">
    <citation type="submission" date="2021-01" db="EMBL/GenBank/DDBJ databases">
        <authorList>
            <person name="Corre E."/>
            <person name="Pelletier E."/>
            <person name="Niang G."/>
            <person name="Scheremetjew M."/>
            <person name="Finn R."/>
            <person name="Kale V."/>
            <person name="Holt S."/>
            <person name="Cochrane G."/>
            <person name="Meng A."/>
            <person name="Brown T."/>
            <person name="Cohen L."/>
        </authorList>
    </citation>
    <scope>NUCLEOTIDE SEQUENCE</scope>
    <source>
        <strain evidence="3">CCMP281</strain>
    </source>
</reference>
<evidence type="ECO:0000313" key="3">
    <source>
        <dbReference type="EMBL" id="CAE0151552.1"/>
    </source>
</evidence>
<feature type="region of interest" description="Disordered" evidence="1">
    <location>
        <begin position="1"/>
        <end position="37"/>
    </location>
</feature>
<feature type="region of interest" description="Disordered" evidence="1">
    <location>
        <begin position="218"/>
        <end position="237"/>
    </location>
</feature>
<sequence>MPPITTPQETGTRGGSQTVPAKSSSVDRLGKTRTGARKGARALAHTYLAYHVSGKAANLVTSVDDLYKNKWFSLAMEVFWKLSGYSIQWASFSQPTATHITLPILHGSLMATAAIFNPIIFGAGWTEDIGALFTVVYNAALFAIGLPKALGVFIEEDGRGGLVEPVEALSAQSALLSCVSLAQPLISMATTAFAVWANPVERKAEKLESLVGARTDAKHVGNTDKGAGTSPSTSPKRTDRAYQSAVCAYAICSMAFSAMAFAAVAFGYNCASFRTCADPKCTPPIPFGLSEADLPFTSKMPSVRLGTRLSALDEQDRRYKWKNSLHVFSRLQLNRREDGALLLTLALTEDAVREHERKLTAESEVGGGRRTGQASLRFPLKSLGTCEATFRVECQEAFVRQAFRSEIPSTEFITYNRSLWKLVLQEPKPNCWTLTDPDNVSAGWWHDIALFGPTISSGSLSTGERKLGMVMQHTNCTPEIQASHPTATCMDFIPSSTTYGSYGRHPASLNVSLRSDPTYSFPSRWFTEILSLKLPAASCLDDDAQLQLDTGNPSVTCAQLKDNGQCSLSCVSTGSTSCCSSCYDECVTCADDDEALQAAGNPGWTCAGLASTTFSKTCTDDCAVSITYCCGSCSAACSTPLPPPPPLTCVDDEIALQQSSGQSWTCAGLASYNFSMTCTTNCALSLTHCCDSCTAACHVPPRAPSPPSAPCVDNDTSLQSALGRATATCSRLASNSIAQMNCTTNCAVSTTHCCQSCSAVCG</sequence>